<gene>
    <name evidence="1" type="ORF">ISP25_07275</name>
</gene>
<organism evidence="1 2">
    <name type="scientific">Rhodanobacter hydrolyticus</name>
    <dbReference type="NCBI Taxonomy" id="2250595"/>
    <lineage>
        <taxon>Bacteria</taxon>
        <taxon>Pseudomonadati</taxon>
        <taxon>Pseudomonadota</taxon>
        <taxon>Gammaproteobacteria</taxon>
        <taxon>Lysobacterales</taxon>
        <taxon>Rhodanobacteraceae</taxon>
        <taxon>Rhodanobacter</taxon>
    </lineage>
</organism>
<reference evidence="1 2" key="1">
    <citation type="submission" date="2020-10" db="EMBL/GenBank/DDBJ databases">
        <title>Phylogeny of dyella-like bacteria.</title>
        <authorList>
            <person name="Fu J."/>
        </authorList>
    </citation>
    <scope>NUCLEOTIDE SEQUENCE [LARGE SCALE GENOMIC DNA]</scope>
    <source>
        <strain evidence="1 2">KACC 19113</strain>
    </source>
</reference>
<sequence length="96" mass="10807">MNARADTAVERPAPLLGDYYRSTECENAVDVADRKLAQAEALSQMMYGEEGKAFRGLGDDIQDNIHWLLSDLLGECRLYRRKARQEAANARMEAQS</sequence>
<evidence type="ECO:0000313" key="2">
    <source>
        <dbReference type="Proteomes" id="UP001620339"/>
    </source>
</evidence>
<protein>
    <submittedName>
        <fullName evidence="1">Uncharacterized protein</fullName>
    </submittedName>
</protein>
<comment type="caution">
    <text evidence="1">The sequence shown here is derived from an EMBL/GenBank/DDBJ whole genome shotgun (WGS) entry which is preliminary data.</text>
</comment>
<dbReference type="RefSeq" id="WP_404612824.1">
    <property type="nucleotide sequence ID" value="NZ_JADIKK010000008.1"/>
</dbReference>
<keyword evidence="2" id="KW-1185">Reference proteome</keyword>
<evidence type="ECO:0000313" key="1">
    <source>
        <dbReference type="EMBL" id="MFK2876863.1"/>
    </source>
</evidence>
<dbReference type="Proteomes" id="UP001620339">
    <property type="component" value="Unassembled WGS sequence"/>
</dbReference>
<dbReference type="EMBL" id="JADIKK010000008">
    <property type="protein sequence ID" value="MFK2876863.1"/>
    <property type="molecule type" value="Genomic_DNA"/>
</dbReference>
<proteinExistence type="predicted"/>
<accession>A0ABW8J3R7</accession>
<name>A0ABW8J3R7_9GAMM</name>